<feature type="signal peptide" evidence="12">
    <location>
        <begin position="1"/>
        <end position="48"/>
    </location>
</feature>
<dbReference type="InterPro" id="IPR011049">
    <property type="entry name" value="Serralysin-like_metalloprot_C"/>
</dbReference>
<keyword evidence="8" id="KW-0653">Protein transport</keyword>
<evidence type="ECO:0000256" key="8">
    <source>
        <dbReference type="ARBA" id="ARBA00022927"/>
    </source>
</evidence>
<dbReference type="InterPro" id="IPR005594">
    <property type="entry name" value="YadA_C"/>
</dbReference>
<evidence type="ECO:0000256" key="2">
    <source>
        <dbReference type="ARBA" id="ARBA00004442"/>
    </source>
</evidence>
<dbReference type="Pfam" id="PF03895">
    <property type="entry name" value="YadA_anchor"/>
    <property type="match status" value="1"/>
</dbReference>
<feature type="region of interest" description="Disordered" evidence="11">
    <location>
        <begin position="147"/>
        <end position="191"/>
    </location>
</feature>
<dbReference type="SUPFAM" id="SSF101967">
    <property type="entry name" value="Adhesin YadA, collagen-binding domain"/>
    <property type="match status" value="1"/>
</dbReference>
<evidence type="ECO:0000256" key="11">
    <source>
        <dbReference type="SAM" id="MobiDB-lite"/>
    </source>
</evidence>
<dbReference type="InterPro" id="IPR008640">
    <property type="entry name" value="Adhesin_Head_dom"/>
</dbReference>
<evidence type="ECO:0000313" key="17">
    <source>
        <dbReference type="Proteomes" id="UP000238390"/>
    </source>
</evidence>
<dbReference type="InterPro" id="IPR045584">
    <property type="entry name" value="Pilin-like"/>
</dbReference>
<feature type="compositionally biased region" description="Low complexity" evidence="11">
    <location>
        <begin position="172"/>
        <end position="188"/>
    </location>
</feature>
<evidence type="ECO:0000256" key="4">
    <source>
        <dbReference type="ARBA" id="ARBA00022448"/>
    </source>
</evidence>
<dbReference type="GO" id="GO:0009986">
    <property type="term" value="C:cell surface"/>
    <property type="evidence" value="ECO:0007669"/>
    <property type="project" value="UniProtKB-SubCell"/>
</dbReference>
<sequence>MFSMNMNVPFVKERSEGIVRSSKNRNSRYLLLSFSLAALSSMSGVAFADETGYTTNDELRSVESSLNNRIDRASTTLDNKLSQVASDVARVDSKVDASERRLQENIDGNKADIEQKVVDSETRLQKNIDDNVNQLNSRIDTVSDRASDLENGRSGMVQVNTPARGPVPGPKASGANSMAAGSAAEASGNDSTALGNNAKATANNSIALGDSSVADRANSLSVGSRGHERQITNVADATQGTDAVNLRQMNEGLRVTEENARHYTDQRFNRLHKKIEDLDDDLSAGIAGAMAMAALPPPYQAGGTSTGIGAATYRGQSALAFGLSSISKDGKWSTRLSGNMNTAGDAGAAVGVGYNW</sequence>
<evidence type="ECO:0000313" key="16">
    <source>
        <dbReference type="EMBL" id="AVK02777.1"/>
    </source>
</evidence>
<dbReference type="SUPFAM" id="SSF54523">
    <property type="entry name" value="Pili subunits"/>
    <property type="match status" value="1"/>
</dbReference>
<reference evidence="16 17" key="1">
    <citation type="submission" date="2018-02" db="EMBL/GenBank/DDBJ databases">
        <title>FDA/CDC Antimicrobial Resistant Isolate Bank Genome Sequencing.</title>
        <authorList>
            <person name="Benahmed F.H."/>
            <person name="Lutgring J.D."/>
            <person name="Yoo B."/>
            <person name="Machado M."/>
            <person name="Brown A."/>
            <person name="McAllister G."/>
            <person name="Perry A."/>
            <person name="Halpin A.L."/>
            <person name="Vavikolanu K."/>
            <person name="Ott S."/>
            <person name="Zhao X."/>
            <person name="Tallon L.J."/>
            <person name="Sadzewicz L."/>
            <person name="Aluvathingal J."/>
            <person name="Nadendla S."/>
            <person name="Voskania-kordi A."/>
            <person name="Simonyan V."/>
            <person name="Patel J."/>
            <person name="Shawar R.M."/>
        </authorList>
    </citation>
    <scope>NUCLEOTIDE SEQUENCE [LARGE SCALE GENOMIC DNA]</scope>
    <source>
        <strain evidence="16 17">AR_0356</strain>
    </source>
</reference>
<evidence type="ECO:0000256" key="5">
    <source>
        <dbReference type="ARBA" id="ARBA00022452"/>
    </source>
</evidence>
<dbReference type="Pfam" id="PF05662">
    <property type="entry name" value="YadA_stalk"/>
    <property type="match status" value="1"/>
</dbReference>
<comment type="similarity">
    <text evidence="3">Belongs to the autotransporter-2 (AT-2) (TC 1.B.40) family.</text>
</comment>
<proteinExistence type="inferred from homology"/>
<protein>
    <submittedName>
        <fullName evidence="16">Hemagglutinin family protein</fullName>
    </submittedName>
</protein>
<evidence type="ECO:0000256" key="6">
    <source>
        <dbReference type="ARBA" id="ARBA00022692"/>
    </source>
</evidence>
<evidence type="ECO:0000259" key="13">
    <source>
        <dbReference type="Pfam" id="PF03895"/>
    </source>
</evidence>
<dbReference type="AlphaFoldDB" id="A0A2R3IME2"/>
<dbReference type="Gene3D" id="2.150.10.10">
    <property type="entry name" value="Serralysin-like metalloprotease, C-terminal"/>
    <property type="match status" value="1"/>
</dbReference>
<dbReference type="GO" id="GO:0015031">
    <property type="term" value="P:protein transport"/>
    <property type="evidence" value="ECO:0007669"/>
    <property type="project" value="UniProtKB-KW"/>
</dbReference>
<evidence type="ECO:0000256" key="12">
    <source>
        <dbReference type="SAM" id="SignalP"/>
    </source>
</evidence>
<keyword evidence="6" id="KW-0812">Transmembrane</keyword>
<dbReference type="InterPro" id="IPR008635">
    <property type="entry name" value="Coiled_stalk_dom"/>
</dbReference>
<feature type="domain" description="Trimeric autotransporter adhesin YadA-like C-terminal membrane anchor" evidence="13">
    <location>
        <begin position="296"/>
        <end position="356"/>
    </location>
</feature>
<keyword evidence="4" id="KW-0813">Transport</keyword>
<comment type="subcellular location">
    <subcellularLocation>
        <location evidence="2">Cell outer membrane</location>
    </subcellularLocation>
    <subcellularLocation>
        <location evidence="1">Cell surface</location>
    </subcellularLocation>
</comment>
<keyword evidence="10" id="KW-0998">Cell outer membrane</keyword>
<evidence type="ECO:0000256" key="3">
    <source>
        <dbReference type="ARBA" id="ARBA00005848"/>
    </source>
</evidence>
<dbReference type="RefSeq" id="WP_200967929.1">
    <property type="nucleotide sequence ID" value="NZ_CP027169.1"/>
</dbReference>
<dbReference type="EMBL" id="CP027169">
    <property type="protein sequence ID" value="AVK02777.1"/>
    <property type="molecule type" value="Genomic_DNA"/>
</dbReference>
<feature type="chain" id="PRO_5015318341" evidence="12">
    <location>
        <begin position="49"/>
        <end position="356"/>
    </location>
</feature>
<evidence type="ECO:0000256" key="10">
    <source>
        <dbReference type="ARBA" id="ARBA00023237"/>
    </source>
</evidence>
<evidence type="ECO:0000256" key="7">
    <source>
        <dbReference type="ARBA" id="ARBA00022729"/>
    </source>
</evidence>
<feature type="domain" description="Trimeric autotransporter adhesin YadA-like stalk" evidence="15">
    <location>
        <begin position="230"/>
        <end position="265"/>
    </location>
</feature>
<feature type="domain" description="Trimeric autotransporter adhesin YadA-like head" evidence="14">
    <location>
        <begin position="172"/>
        <end position="198"/>
    </location>
</feature>
<evidence type="ECO:0000256" key="1">
    <source>
        <dbReference type="ARBA" id="ARBA00004241"/>
    </source>
</evidence>
<keyword evidence="9" id="KW-0472">Membrane</keyword>
<evidence type="ECO:0000259" key="15">
    <source>
        <dbReference type="Pfam" id="PF05662"/>
    </source>
</evidence>
<keyword evidence="7 12" id="KW-0732">Signal</keyword>
<evidence type="ECO:0000259" key="14">
    <source>
        <dbReference type="Pfam" id="PF05658"/>
    </source>
</evidence>
<dbReference type="Proteomes" id="UP000238390">
    <property type="component" value="Chromosome"/>
</dbReference>
<accession>A0A2R3IME2</accession>
<organism evidence="16 17">
    <name type="scientific">Pseudomonas paraeruginosa</name>
    <dbReference type="NCBI Taxonomy" id="2994495"/>
    <lineage>
        <taxon>Bacteria</taxon>
        <taxon>Pseudomonadati</taxon>
        <taxon>Pseudomonadota</taxon>
        <taxon>Gammaproteobacteria</taxon>
        <taxon>Pseudomonadales</taxon>
        <taxon>Pseudomonadaceae</taxon>
        <taxon>Pseudomonas</taxon>
    </lineage>
</organism>
<dbReference type="Gene3D" id="3.30.1300.30">
    <property type="entry name" value="GSPII I/J protein-like"/>
    <property type="match status" value="1"/>
</dbReference>
<keyword evidence="17" id="KW-1185">Reference proteome</keyword>
<dbReference type="GO" id="GO:0009279">
    <property type="term" value="C:cell outer membrane"/>
    <property type="evidence" value="ECO:0007669"/>
    <property type="project" value="UniProtKB-SubCell"/>
</dbReference>
<keyword evidence="5" id="KW-1134">Transmembrane beta strand</keyword>
<dbReference type="Pfam" id="PF05658">
    <property type="entry name" value="YadA_head"/>
    <property type="match status" value="2"/>
</dbReference>
<gene>
    <name evidence="16" type="ORF">CSB93_1160</name>
</gene>
<name>A0A2R3IME2_9PSED</name>
<feature type="domain" description="Trimeric autotransporter adhesin YadA-like head" evidence="14">
    <location>
        <begin position="200"/>
        <end position="224"/>
    </location>
</feature>
<evidence type="ECO:0000256" key="9">
    <source>
        <dbReference type="ARBA" id="ARBA00023136"/>
    </source>
</evidence>